<dbReference type="EMBL" id="JAOYFB010000037">
    <property type="protein sequence ID" value="KAK4022777.1"/>
    <property type="molecule type" value="Genomic_DNA"/>
</dbReference>
<evidence type="ECO:0000313" key="2">
    <source>
        <dbReference type="Proteomes" id="UP001234178"/>
    </source>
</evidence>
<evidence type="ECO:0000313" key="1">
    <source>
        <dbReference type="EMBL" id="KAK4022777.1"/>
    </source>
</evidence>
<organism evidence="1 2">
    <name type="scientific">Daphnia magna</name>
    <dbReference type="NCBI Taxonomy" id="35525"/>
    <lineage>
        <taxon>Eukaryota</taxon>
        <taxon>Metazoa</taxon>
        <taxon>Ecdysozoa</taxon>
        <taxon>Arthropoda</taxon>
        <taxon>Crustacea</taxon>
        <taxon>Branchiopoda</taxon>
        <taxon>Diplostraca</taxon>
        <taxon>Cladocera</taxon>
        <taxon>Anomopoda</taxon>
        <taxon>Daphniidae</taxon>
        <taxon>Daphnia</taxon>
    </lineage>
</organism>
<comment type="caution">
    <text evidence="1">The sequence shown here is derived from an EMBL/GenBank/DDBJ whole genome shotgun (WGS) entry which is preliminary data.</text>
</comment>
<protein>
    <submittedName>
        <fullName evidence="1">Uncharacterized protein</fullName>
    </submittedName>
</protein>
<dbReference type="Proteomes" id="UP001234178">
    <property type="component" value="Unassembled WGS sequence"/>
</dbReference>
<accession>A0ABR0ACC1</accession>
<gene>
    <name evidence="1" type="ORF">OUZ56_008225</name>
</gene>
<keyword evidence="2" id="KW-1185">Reference proteome</keyword>
<sequence>MHLPPGDASSKLACKATDCDAFVGEVLAGNAVNETSAKGRNKIANMPKCFGFQRMRHFPFAIQRYEKQRLRITGGKWEGEETSWLAANKIPRYDASCNLQAPVFSSRYFGYFRERQQPTLPYKS</sequence>
<name>A0ABR0ACC1_9CRUS</name>
<proteinExistence type="predicted"/>
<reference evidence="1 2" key="1">
    <citation type="journal article" date="2023" name="Nucleic Acids Res.">
        <title>The hologenome of Daphnia magna reveals possible DNA methylation and microbiome-mediated evolution of the host genome.</title>
        <authorList>
            <person name="Chaturvedi A."/>
            <person name="Li X."/>
            <person name="Dhandapani V."/>
            <person name="Marshall H."/>
            <person name="Kissane S."/>
            <person name="Cuenca-Cambronero M."/>
            <person name="Asole G."/>
            <person name="Calvet F."/>
            <person name="Ruiz-Romero M."/>
            <person name="Marangio P."/>
            <person name="Guigo R."/>
            <person name="Rago D."/>
            <person name="Mirbahai L."/>
            <person name="Eastwood N."/>
            <person name="Colbourne J.K."/>
            <person name="Zhou J."/>
            <person name="Mallon E."/>
            <person name="Orsini L."/>
        </authorList>
    </citation>
    <scope>NUCLEOTIDE SEQUENCE [LARGE SCALE GENOMIC DNA]</scope>
    <source>
        <strain evidence="1">LRV0_1</strain>
    </source>
</reference>